<feature type="compositionally biased region" description="Basic and acidic residues" evidence="1">
    <location>
        <begin position="265"/>
        <end position="289"/>
    </location>
</feature>
<name>A0ABU5Z6S0_9FLAO</name>
<feature type="signal peptide" evidence="2">
    <location>
        <begin position="1"/>
        <end position="17"/>
    </location>
</feature>
<dbReference type="PANTHER" id="PTHR32305">
    <property type="match status" value="1"/>
</dbReference>
<feature type="region of interest" description="Disordered" evidence="1">
    <location>
        <begin position="264"/>
        <end position="289"/>
    </location>
</feature>
<dbReference type="PANTHER" id="PTHR32305:SF15">
    <property type="entry name" value="PROTEIN RHSA-RELATED"/>
    <property type="match status" value="1"/>
</dbReference>
<dbReference type="RefSeq" id="WP_323982370.1">
    <property type="nucleotide sequence ID" value="NZ_JAYKBW010000001.1"/>
</dbReference>
<evidence type="ECO:0000313" key="3">
    <source>
        <dbReference type="EMBL" id="MEB3073852.1"/>
    </source>
</evidence>
<evidence type="ECO:0000256" key="1">
    <source>
        <dbReference type="SAM" id="MobiDB-lite"/>
    </source>
</evidence>
<protein>
    <submittedName>
        <fullName evidence="3">Sugar-binding protein</fullName>
    </submittedName>
</protein>
<sequence>MKPIFLSILLTTSLSFAQTAGKEDYKNTLKGPVSSIRIVTYKALDKGGGNYDKADVEKGMENLLISYDKKGNMTEKIAYYPNGSVWWTANYKYEGSDVKKKALAKKEIKKTAPLEKGEEGFKGKVLYRYDKKGQKTEETSYDDKGALLWRYVYRYDTKGNQIERDSFDPQGTLIGREICRYDQNNRMTERSISMKNQLAYQGKWEYDDKGKVLKKEEFFTEHIAPEKINSLVEDELRIKGVLWKKFVYSYDNKGNRTEVNIYDAKANEHPSRQPEAVKEPEKEEPKELSYDEIPNPKLLFVEEYNNVGALWKKDTYTYDESGKITQVKSMDNKDKPQFNYTYTYDDKGNETERATYDKNDKLVQRITYAYDDKGNMTEMVEYDANNKLSQKETYKYDVKNNKIEQQGYNLNGSLAYTFKYLYNPKGELIETRTFDPTGNLTSRLTQHFKFDAYKNWTERIQYTDGKGSYITERIIEYHKNN</sequence>
<evidence type="ECO:0000313" key="4">
    <source>
        <dbReference type="Proteomes" id="UP001311730"/>
    </source>
</evidence>
<keyword evidence="4" id="KW-1185">Reference proteome</keyword>
<proteinExistence type="predicted"/>
<organism evidence="3 4">
    <name type="scientific">Capnocytophaga gingivalis</name>
    <dbReference type="NCBI Taxonomy" id="1017"/>
    <lineage>
        <taxon>Bacteria</taxon>
        <taxon>Pseudomonadati</taxon>
        <taxon>Bacteroidota</taxon>
        <taxon>Flavobacteriia</taxon>
        <taxon>Flavobacteriales</taxon>
        <taxon>Flavobacteriaceae</taxon>
        <taxon>Capnocytophaga</taxon>
    </lineage>
</organism>
<evidence type="ECO:0000256" key="2">
    <source>
        <dbReference type="SAM" id="SignalP"/>
    </source>
</evidence>
<comment type="caution">
    <text evidence="3">The sequence shown here is derived from an EMBL/GenBank/DDBJ whole genome shotgun (WGS) entry which is preliminary data.</text>
</comment>
<dbReference type="Proteomes" id="UP001311730">
    <property type="component" value="Unassembled WGS sequence"/>
</dbReference>
<dbReference type="Gene3D" id="2.180.10.10">
    <property type="entry name" value="RHS repeat-associated core"/>
    <property type="match status" value="1"/>
</dbReference>
<gene>
    <name evidence="3" type="ORF">VJJ08_00875</name>
</gene>
<feature type="chain" id="PRO_5046984325" evidence="2">
    <location>
        <begin position="18"/>
        <end position="481"/>
    </location>
</feature>
<keyword evidence="2" id="KW-0732">Signal</keyword>
<accession>A0ABU5Z6S0</accession>
<reference evidence="3 4" key="1">
    <citation type="submission" date="2023-12" db="EMBL/GenBank/DDBJ databases">
        <title>Genomic sequences of Capnocytophaga and Parvimonas strains.</title>
        <authorList>
            <person name="Watt R.M."/>
            <person name="Wang M."/>
            <person name="Yang T."/>
            <person name="Tong W.M."/>
        </authorList>
    </citation>
    <scope>NUCLEOTIDE SEQUENCE [LARGE SCALE GENOMIC DNA]</scope>
    <source>
        <strain evidence="3 4">CCUG 13096</strain>
    </source>
</reference>
<dbReference type="InterPro" id="IPR050708">
    <property type="entry name" value="T6SS_VgrG/RHS"/>
</dbReference>
<dbReference type="EMBL" id="JAYKBW010000001">
    <property type="protein sequence ID" value="MEB3073852.1"/>
    <property type="molecule type" value="Genomic_DNA"/>
</dbReference>